<accession>L8WNR3</accession>
<sequence>MLERTQRSVRGVRFLQTDGHSFVGTWMGQTRIPHEIRWYPSLHSRFRPSCALSHDGLRIDRGQIRASCSGRWMHEPESCSRQ</sequence>
<gene>
    <name evidence="1" type="ORF">AG1IA_07552</name>
</gene>
<dbReference type="AlphaFoldDB" id="L8WNR3"/>
<organism evidence="1 2">
    <name type="scientific">Thanatephorus cucumeris (strain AG1-IA)</name>
    <name type="common">Rice sheath blight fungus</name>
    <name type="synonym">Rhizoctonia solani</name>
    <dbReference type="NCBI Taxonomy" id="983506"/>
    <lineage>
        <taxon>Eukaryota</taxon>
        <taxon>Fungi</taxon>
        <taxon>Dikarya</taxon>
        <taxon>Basidiomycota</taxon>
        <taxon>Agaricomycotina</taxon>
        <taxon>Agaricomycetes</taxon>
        <taxon>Cantharellales</taxon>
        <taxon>Ceratobasidiaceae</taxon>
        <taxon>Rhizoctonia</taxon>
        <taxon>Rhizoctonia solani AG-1</taxon>
    </lineage>
</organism>
<keyword evidence="2" id="KW-1185">Reference proteome</keyword>
<reference evidence="1 2" key="1">
    <citation type="journal article" date="2013" name="Nat. Commun.">
        <title>The evolution and pathogenic mechanisms of the rice sheath blight pathogen.</title>
        <authorList>
            <person name="Zheng A."/>
            <person name="Lin R."/>
            <person name="Xu L."/>
            <person name="Qin P."/>
            <person name="Tang C."/>
            <person name="Ai P."/>
            <person name="Zhang D."/>
            <person name="Liu Y."/>
            <person name="Sun Z."/>
            <person name="Feng H."/>
            <person name="Wang Y."/>
            <person name="Chen Y."/>
            <person name="Liang X."/>
            <person name="Fu R."/>
            <person name="Li Q."/>
            <person name="Zhang J."/>
            <person name="Yu X."/>
            <person name="Xie Z."/>
            <person name="Ding L."/>
            <person name="Guan P."/>
            <person name="Tang J."/>
            <person name="Liang Y."/>
            <person name="Wang S."/>
            <person name="Deng Q."/>
            <person name="Li S."/>
            <person name="Zhu J."/>
            <person name="Wang L."/>
            <person name="Liu H."/>
            <person name="Li P."/>
        </authorList>
    </citation>
    <scope>NUCLEOTIDE SEQUENCE [LARGE SCALE GENOMIC DNA]</scope>
    <source>
        <strain evidence="2">AG-1 IA</strain>
    </source>
</reference>
<dbReference type="Proteomes" id="UP000011668">
    <property type="component" value="Unassembled WGS sequence"/>
</dbReference>
<name>L8WNR3_THACA</name>
<evidence type="ECO:0000313" key="1">
    <source>
        <dbReference type="EMBL" id="ELU38417.1"/>
    </source>
</evidence>
<protein>
    <submittedName>
        <fullName evidence="1">Uncharacterized protein</fullName>
    </submittedName>
</protein>
<dbReference type="HOGENOM" id="CLU_2559882_0_0_1"/>
<comment type="caution">
    <text evidence="1">The sequence shown here is derived from an EMBL/GenBank/DDBJ whole genome shotgun (WGS) entry which is preliminary data.</text>
</comment>
<dbReference type="EMBL" id="AFRT01002172">
    <property type="protein sequence ID" value="ELU38417.1"/>
    <property type="molecule type" value="Genomic_DNA"/>
</dbReference>
<proteinExistence type="predicted"/>
<evidence type="ECO:0000313" key="2">
    <source>
        <dbReference type="Proteomes" id="UP000011668"/>
    </source>
</evidence>